<proteinExistence type="predicted"/>
<organism evidence="1">
    <name type="scientific">bioreactor metagenome</name>
    <dbReference type="NCBI Taxonomy" id="1076179"/>
    <lineage>
        <taxon>unclassified sequences</taxon>
        <taxon>metagenomes</taxon>
        <taxon>ecological metagenomes</taxon>
    </lineage>
</organism>
<accession>A0A645A5W9</accession>
<gene>
    <name evidence="1" type="ORF">SDC9_95284</name>
</gene>
<evidence type="ECO:0000313" key="1">
    <source>
        <dbReference type="EMBL" id="MPM48559.1"/>
    </source>
</evidence>
<dbReference type="EMBL" id="VSSQ01012151">
    <property type="protein sequence ID" value="MPM48559.1"/>
    <property type="molecule type" value="Genomic_DNA"/>
</dbReference>
<dbReference type="AlphaFoldDB" id="A0A645A5W9"/>
<comment type="caution">
    <text evidence="1">The sequence shown here is derived from an EMBL/GenBank/DDBJ whole genome shotgun (WGS) entry which is preliminary data.</text>
</comment>
<reference evidence="1" key="1">
    <citation type="submission" date="2019-08" db="EMBL/GenBank/DDBJ databases">
        <authorList>
            <person name="Kucharzyk K."/>
            <person name="Murdoch R.W."/>
            <person name="Higgins S."/>
            <person name="Loffler F."/>
        </authorList>
    </citation>
    <scope>NUCLEOTIDE SEQUENCE</scope>
</reference>
<name>A0A645A5W9_9ZZZZ</name>
<protein>
    <recommendedName>
        <fullName evidence="2">DNA methylase N-4/N-6 domain-containing protein</fullName>
    </recommendedName>
</protein>
<evidence type="ECO:0008006" key="2">
    <source>
        <dbReference type="Google" id="ProtNLM"/>
    </source>
</evidence>
<sequence>MGRRWIGVELGEHAKTHCYPRLKAVVDGEQGGISKAVNWQGGGGFKFYTLAPSLLKQDKFGNWVISQEYNADMLAAAMAKQEGFKYQPHESTYWKQGQSSERDFIFTTTQFLTVEALDSIKDEMQPGETLLICCKSFQKECKGKFGNITIKKIPLMLLGRCEYGKEDYSLNIINLPAEDNNEDATDSIKEISVQAIRDKNKSNDQNLLF</sequence>